<dbReference type="InterPro" id="IPR002035">
    <property type="entry name" value="VWF_A"/>
</dbReference>
<reference evidence="3" key="1">
    <citation type="submission" date="2021-06" db="EMBL/GenBank/DDBJ databases">
        <authorList>
            <person name="Hodson N. C."/>
            <person name="Mongue J. A."/>
            <person name="Jaron S. K."/>
        </authorList>
    </citation>
    <scope>NUCLEOTIDE SEQUENCE</scope>
</reference>
<dbReference type="AlphaFoldDB" id="A0A8J2KUB5"/>
<evidence type="ECO:0000313" key="3">
    <source>
        <dbReference type="EMBL" id="CAG7823697.1"/>
    </source>
</evidence>
<dbReference type="InterPro" id="IPR013642">
    <property type="entry name" value="CLCA_N"/>
</dbReference>
<dbReference type="PROSITE" id="PS50234">
    <property type="entry name" value="VWFA"/>
    <property type="match status" value="1"/>
</dbReference>
<dbReference type="EMBL" id="CAJVCH010530336">
    <property type="protein sequence ID" value="CAG7823697.1"/>
    <property type="molecule type" value="Genomic_DNA"/>
</dbReference>
<dbReference type="Pfam" id="PF08434">
    <property type="entry name" value="CLCA"/>
    <property type="match status" value="1"/>
</dbReference>
<feature type="signal peptide" evidence="1">
    <location>
        <begin position="1"/>
        <end position="26"/>
    </location>
</feature>
<accession>A0A8J2KUB5</accession>
<name>A0A8J2KUB5_9HEXA</name>
<proteinExistence type="predicted"/>
<evidence type="ECO:0000256" key="1">
    <source>
        <dbReference type="SAM" id="SignalP"/>
    </source>
</evidence>
<keyword evidence="4" id="KW-1185">Reference proteome</keyword>
<keyword evidence="1" id="KW-0732">Signal</keyword>
<dbReference type="OrthoDB" id="687730at2759"/>
<dbReference type="Proteomes" id="UP000708208">
    <property type="component" value="Unassembled WGS sequence"/>
</dbReference>
<protein>
    <recommendedName>
        <fullName evidence="2">VWFA domain-containing protein</fullName>
    </recommendedName>
</protein>
<evidence type="ECO:0000313" key="4">
    <source>
        <dbReference type="Proteomes" id="UP000708208"/>
    </source>
</evidence>
<comment type="caution">
    <text evidence="3">The sequence shown here is derived from an EMBL/GenBank/DDBJ whole genome shotgun (WGS) entry which is preliminary data.</text>
</comment>
<organism evidence="3 4">
    <name type="scientific">Allacma fusca</name>
    <dbReference type="NCBI Taxonomy" id="39272"/>
    <lineage>
        <taxon>Eukaryota</taxon>
        <taxon>Metazoa</taxon>
        <taxon>Ecdysozoa</taxon>
        <taxon>Arthropoda</taxon>
        <taxon>Hexapoda</taxon>
        <taxon>Collembola</taxon>
        <taxon>Symphypleona</taxon>
        <taxon>Sminthuridae</taxon>
        <taxon>Allacma</taxon>
    </lineage>
</organism>
<gene>
    <name evidence="3" type="ORF">AFUS01_LOCUS33898</name>
</gene>
<evidence type="ECO:0000259" key="2">
    <source>
        <dbReference type="PROSITE" id="PS50234"/>
    </source>
</evidence>
<feature type="chain" id="PRO_5035314550" description="VWFA domain-containing protein" evidence="1">
    <location>
        <begin position="27"/>
        <end position="586"/>
    </location>
</feature>
<dbReference type="CDD" id="cd00198">
    <property type="entry name" value="vWFA"/>
    <property type="match status" value="1"/>
</dbReference>
<feature type="domain" description="VWFA" evidence="2">
    <location>
        <begin position="313"/>
        <end position="504"/>
    </location>
</feature>
<sequence length="586" mass="65540">MKSHMKLWVFAILASIVSQNFQSSTGLTIDKNGGYHVVLAIKNDEAKPTHVDTYINSIKQSFRTLSGKMWIATRESFYIAKLDIILPQSWEVEGNLTLVSYPTADIRVSSANKFPYVENNNLCDLPGDFIELPKNLFDNEDTGDLGDNWKVLLVPWARYRWGAYEEHGAPGDKQFPYFVRDVTAVDDEPKWVPNGCTNGDDKLVGAYKNLDGTPCDPTSTSDLDLTCRFYPDKSANVNVTSSLMHFHFMDSVYEFCNATTHKKNVPTKQNVYCDNKSVMETIESSPDFKAIENKNTYVPELQTEVSVSASKPPLYILLDNGLADNNGASVLNQVIPILGKFFNDIDTTGDHKELIVGVGEFPTEETKQYLKPLVPLGLLSQNKDAVVNAIGNRNAVNLSGADFGVALQQAAAIIKASSPVDGGNILFVKTSGAKNITDFSTEKKIELTLRRDNIKLFTLEIVDMAKTRQNLVKIATETQGDAIAYSRADRSKIPTEFREWLEKLLAEYSSPPTPKRVERIAYSDTEFNNTRYVYIGSLNTVGWDLKELCDVHSIHSRFDLFGHNNFPTLKHCDARPQGWGKPFSEH</sequence>